<reference evidence="1 2" key="1">
    <citation type="submission" date="2021-03" db="EMBL/GenBank/DDBJ databases">
        <title>Sequencing the genomes of 1000 actinobacteria strains.</title>
        <authorList>
            <person name="Klenk H.-P."/>
        </authorList>
    </citation>
    <scope>NUCLEOTIDE SEQUENCE [LARGE SCALE GENOMIC DNA]</scope>
    <source>
        <strain evidence="1 2">DSM 15454</strain>
    </source>
</reference>
<protein>
    <submittedName>
        <fullName evidence="1">Uncharacterized protein</fullName>
    </submittedName>
</protein>
<accession>A0ABS4W8A4</accession>
<proteinExistence type="predicted"/>
<name>A0ABS4W8A4_9MICC</name>
<evidence type="ECO:0000313" key="2">
    <source>
        <dbReference type="Proteomes" id="UP000766570"/>
    </source>
</evidence>
<dbReference type="Proteomes" id="UP000766570">
    <property type="component" value="Unassembled WGS sequence"/>
</dbReference>
<gene>
    <name evidence="1" type="ORF">JOF46_000346</name>
</gene>
<keyword evidence="2" id="KW-1185">Reference proteome</keyword>
<comment type="caution">
    <text evidence="1">The sequence shown here is derived from an EMBL/GenBank/DDBJ whole genome shotgun (WGS) entry which is preliminary data.</text>
</comment>
<evidence type="ECO:0000313" key="1">
    <source>
        <dbReference type="EMBL" id="MBP2372434.1"/>
    </source>
</evidence>
<dbReference type="EMBL" id="JAGIOE010000001">
    <property type="protein sequence ID" value="MBP2372434.1"/>
    <property type="molecule type" value="Genomic_DNA"/>
</dbReference>
<organism evidence="1 2">
    <name type="scientific">Paeniglutamicibacter psychrophenolicus</name>
    <dbReference type="NCBI Taxonomy" id="257454"/>
    <lineage>
        <taxon>Bacteria</taxon>
        <taxon>Bacillati</taxon>
        <taxon>Actinomycetota</taxon>
        <taxon>Actinomycetes</taxon>
        <taxon>Micrococcales</taxon>
        <taxon>Micrococcaceae</taxon>
        <taxon>Paeniglutamicibacter</taxon>
    </lineage>
</organism>
<sequence length="230" mass="24268">MEARGQVAAVLSSKLKNGSPTGSIRSSCRAICCRGHSELQRALLVCRHYWTARKLLDDPVRGYPADPQAFGVHGSAGLLASGCAQRISAMLALGPGANTTSSLVTHSPLIAARGFLWGGSVRTTPMAGCHRTDPTPCVTGWKPAPRQQRPVATSFFRPRRAGGISAMRGFVCPGFSVPHKVPSPGNFAGWVYGTVRLVLAGPGPAGRIGTGRSTPRMWLNTGLTLRVSLK</sequence>